<dbReference type="SUPFAM" id="SSF46600">
    <property type="entry name" value="C-terminal UvrC-binding domain of UvrB"/>
    <property type="match status" value="1"/>
</dbReference>
<evidence type="ECO:0008006" key="5">
    <source>
        <dbReference type="Google" id="ProtNLM"/>
    </source>
</evidence>
<dbReference type="InterPro" id="IPR000305">
    <property type="entry name" value="GIY-YIG_endonuc"/>
</dbReference>
<dbReference type="Gene3D" id="3.40.1440.10">
    <property type="entry name" value="GIY-YIG endonuclease"/>
    <property type="match status" value="1"/>
</dbReference>
<dbReference type="InterPro" id="IPR035901">
    <property type="entry name" value="GIY-YIG_endonuc_sf"/>
</dbReference>
<evidence type="ECO:0000313" key="4">
    <source>
        <dbReference type="Proteomes" id="UP000228767"/>
    </source>
</evidence>
<dbReference type="GO" id="GO:0009381">
    <property type="term" value="F:excinuclease ABC activity"/>
    <property type="evidence" value="ECO:0007669"/>
    <property type="project" value="InterPro"/>
</dbReference>
<dbReference type="PANTHER" id="PTHR30562">
    <property type="entry name" value="UVRC/OXIDOREDUCTASE"/>
    <property type="match status" value="1"/>
</dbReference>
<dbReference type="Pfam" id="PF08459">
    <property type="entry name" value="UvrC_RNaseH_dom"/>
    <property type="match status" value="1"/>
</dbReference>
<dbReference type="CDD" id="cd10434">
    <property type="entry name" value="GIY-YIG_UvrC_Cho"/>
    <property type="match status" value="1"/>
</dbReference>
<proteinExistence type="predicted"/>
<dbReference type="AlphaFoldDB" id="A0A2H0RD98"/>
<dbReference type="EMBL" id="PCYI01000029">
    <property type="protein sequence ID" value="PIR44488.1"/>
    <property type="molecule type" value="Genomic_DNA"/>
</dbReference>
<evidence type="ECO:0000259" key="1">
    <source>
        <dbReference type="PROSITE" id="PS50164"/>
    </source>
</evidence>
<comment type="caution">
    <text evidence="3">The sequence shown here is derived from an EMBL/GenBank/DDBJ whole genome shotgun (WGS) entry which is preliminary data.</text>
</comment>
<organism evidence="3 4">
    <name type="scientific">Candidatus Vogelbacteria bacterium CG10_big_fil_rev_8_21_14_0_10_51_16</name>
    <dbReference type="NCBI Taxonomy" id="1975045"/>
    <lineage>
        <taxon>Bacteria</taxon>
        <taxon>Candidatus Vogeliibacteriota</taxon>
    </lineage>
</organism>
<dbReference type="GO" id="GO:0006289">
    <property type="term" value="P:nucleotide-excision repair"/>
    <property type="evidence" value="ECO:0007669"/>
    <property type="project" value="InterPro"/>
</dbReference>
<accession>A0A2H0RD98</accession>
<protein>
    <recommendedName>
        <fullName evidence="5">Excinuclease ABC subunit C</fullName>
    </recommendedName>
</protein>
<dbReference type="InterPro" id="IPR050066">
    <property type="entry name" value="UvrABC_protein_C"/>
</dbReference>
<dbReference type="InterPro" id="IPR036876">
    <property type="entry name" value="UVR_dom_sf"/>
</dbReference>
<dbReference type="PROSITE" id="PS50164">
    <property type="entry name" value="GIY_YIG"/>
    <property type="match status" value="1"/>
</dbReference>
<dbReference type="PANTHER" id="PTHR30562:SF1">
    <property type="entry name" value="UVRABC SYSTEM PROTEIN C"/>
    <property type="match status" value="1"/>
</dbReference>
<evidence type="ECO:0000259" key="2">
    <source>
        <dbReference type="PROSITE" id="PS50165"/>
    </source>
</evidence>
<dbReference type="GO" id="GO:0009380">
    <property type="term" value="C:excinuclease repair complex"/>
    <property type="evidence" value="ECO:0007669"/>
    <property type="project" value="TreeGrafter"/>
</dbReference>
<dbReference type="SMART" id="SM00465">
    <property type="entry name" value="GIYc"/>
    <property type="match status" value="1"/>
</dbReference>
<evidence type="ECO:0000313" key="3">
    <source>
        <dbReference type="EMBL" id="PIR44488.1"/>
    </source>
</evidence>
<dbReference type="PROSITE" id="PS50165">
    <property type="entry name" value="UVRC"/>
    <property type="match status" value="1"/>
</dbReference>
<sequence>MEIRFYRELKIPAEPGVYFFIKKGPPSLGLRRDKKILYVGKATSLRTRTRSYFDARLFLTRGPMIEKMVADADALEWQTTDSVLEAIILEANLIKKYQPEANAIQKDDKSFLYVTITKGDFPAIITERGHGVYGPFTSPASLREALRIIRRIFPYNTHTPEKLESLRGRNRPKQSRNGEAWIASDYLAMTGQRGCFEYQLGLCPGTCVGAVSKEEYAKTIRKIKLLFDGKKGRLLGVLKREMAASSKRQEYEQADTLKRQIASLEHIRDTALIKDENISTTPYALCPVPYRIEAYDVAHHGGENTVGVMTALLNGEPKKSAYRKFKIKSTVAGTINDIAHLEEVLRRRLGHFEWPLPQLIVVDGGEPQRRAAERVLAERGFNIDVAAVVKDERHKPKAVIAKKSVIRAHSTAILLANSEAHRFAVNFHRRQSRRKLITKSTKH</sequence>
<dbReference type="InterPro" id="IPR038476">
    <property type="entry name" value="UvrC_RNase_H_dom_sf"/>
</dbReference>
<dbReference type="Gene3D" id="3.30.420.340">
    <property type="entry name" value="UvrC, RNAse H endonuclease domain"/>
    <property type="match status" value="1"/>
</dbReference>
<reference evidence="3 4" key="1">
    <citation type="submission" date="2017-09" db="EMBL/GenBank/DDBJ databases">
        <title>Depth-based differentiation of microbial function through sediment-hosted aquifers and enrichment of novel symbionts in the deep terrestrial subsurface.</title>
        <authorList>
            <person name="Probst A.J."/>
            <person name="Ladd B."/>
            <person name="Jarett J.K."/>
            <person name="Geller-Mcgrath D.E."/>
            <person name="Sieber C.M."/>
            <person name="Emerson J.B."/>
            <person name="Anantharaman K."/>
            <person name="Thomas B.C."/>
            <person name="Malmstrom R."/>
            <person name="Stieglmeier M."/>
            <person name="Klingl A."/>
            <person name="Woyke T."/>
            <person name="Ryan C.M."/>
            <person name="Banfield J.F."/>
        </authorList>
    </citation>
    <scope>NUCLEOTIDE SEQUENCE [LARGE SCALE GENOMIC DNA]</scope>
    <source>
        <strain evidence="3">CG10_big_fil_rev_8_21_14_0_10_51_16</strain>
    </source>
</reference>
<dbReference type="SUPFAM" id="SSF82771">
    <property type="entry name" value="GIY-YIG endonuclease"/>
    <property type="match status" value="1"/>
</dbReference>
<name>A0A2H0RD98_9BACT</name>
<feature type="domain" description="GIY-YIG" evidence="1">
    <location>
        <begin position="13"/>
        <end position="103"/>
    </location>
</feature>
<dbReference type="Proteomes" id="UP000228767">
    <property type="component" value="Unassembled WGS sequence"/>
</dbReference>
<gene>
    <name evidence="3" type="ORF">COV10_04510</name>
</gene>
<dbReference type="InterPro" id="IPR047296">
    <property type="entry name" value="GIY-YIG_UvrC_Cho"/>
</dbReference>
<feature type="domain" description="UvrC family homology region profile" evidence="2">
    <location>
        <begin position="228"/>
        <end position="376"/>
    </location>
</feature>
<dbReference type="InterPro" id="IPR001162">
    <property type="entry name" value="UvrC_RNase_H_dom"/>
</dbReference>